<keyword evidence="2" id="KW-0239">DNA-directed DNA polymerase</keyword>
<dbReference type="CDD" id="cd03586">
    <property type="entry name" value="PolY_Pol_IV_kappa"/>
    <property type="match status" value="1"/>
</dbReference>
<protein>
    <recommendedName>
        <fullName evidence="2">DNA polymerase IV</fullName>
        <shortName evidence="2">Pol IV</shortName>
        <ecNumber evidence="2">2.7.7.7</ecNumber>
    </recommendedName>
</protein>
<feature type="binding site" evidence="2">
    <location>
        <position position="4"/>
    </location>
    <ligand>
        <name>Mg(2+)</name>
        <dbReference type="ChEBI" id="CHEBI:18420"/>
    </ligand>
</feature>
<dbReference type="GO" id="GO:0003684">
    <property type="term" value="F:damaged DNA binding"/>
    <property type="evidence" value="ECO:0007669"/>
    <property type="project" value="InterPro"/>
</dbReference>
<keyword evidence="2" id="KW-0963">Cytoplasm</keyword>
<gene>
    <name evidence="2" type="primary">dinB</name>
    <name evidence="4" type="ORF">A2113_02835</name>
</gene>
<dbReference type="GO" id="GO:0000287">
    <property type="term" value="F:magnesium ion binding"/>
    <property type="evidence" value="ECO:0007669"/>
    <property type="project" value="UniProtKB-UniRule"/>
</dbReference>
<comment type="catalytic activity">
    <reaction evidence="2">
        <text>DNA(n) + a 2'-deoxyribonucleoside 5'-triphosphate = DNA(n+1) + diphosphate</text>
        <dbReference type="Rhea" id="RHEA:22508"/>
        <dbReference type="Rhea" id="RHEA-COMP:17339"/>
        <dbReference type="Rhea" id="RHEA-COMP:17340"/>
        <dbReference type="ChEBI" id="CHEBI:33019"/>
        <dbReference type="ChEBI" id="CHEBI:61560"/>
        <dbReference type="ChEBI" id="CHEBI:173112"/>
        <dbReference type="EC" id="2.7.7.7"/>
    </reaction>
</comment>
<sequence>MHLDLDAFFASVEIKLNPSLRGKPVLVGRVDPHGRSVPRGVIATCSYEARKFGCRSGQPLFQALKLCPEAIVVGGHYEEYIKASNQVFSIAARYAPKIEQTGIDEAFLDFSGTELIYPDLVEIAKKIKEDVEREVGITASIGIAGTKVCAKVASDFQKPDGLTYVELGREKEFLAPLPLTDLPGVNNKTSQKILTILIDSNIVKENKEIAIGDFASLPRDFVEENLGKVGLSLWQAANGIDNLWFSPRAEVKSVSRSETFAKNSSDPKFILAMLQYLTEKVGEEMRREGYFGRCVHVTIRYSDFRTVSRQRMLPYSTALTKEIYEMGEILLKELWDGCTPLRLVGIAVSKVEAKCQTLQPNLFDRVREKRLELEKRVDYLRSKFGKDSVVPATLSGLKHRKLN</sequence>
<dbReference type="GO" id="GO:0042276">
    <property type="term" value="P:error-prone translesion synthesis"/>
    <property type="evidence" value="ECO:0007669"/>
    <property type="project" value="TreeGrafter"/>
</dbReference>
<dbReference type="NCBIfam" id="NF002677">
    <property type="entry name" value="PRK02406.1"/>
    <property type="match status" value="1"/>
</dbReference>
<dbReference type="GO" id="GO:0006261">
    <property type="term" value="P:DNA-templated DNA replication"/>
    <property type="evidence" value="ECO:0007669"/>
    <property type="project" value="UniProtKB-UniRule"/>
</dbReference>
<dbReference type="InterPro" id="IPR001126">
    <property type="entry name" value="UmuC"/>
</dbReference>
<dbReference type="InterPro" id="IPR017961">
    <property type="entry name" value="DNA_pol_Y-fam_little_finger"/>
</dbReference>
<keyword evidence="2" id="KW-0234">DNA repair</keyword>
<dbReference type="Gene3D" id="1.10.150.20">
    <property type="entry name" value="5' to 3' exonuclease, C-terminal subdomain"/>
    <property type="match status" value="1"/>
</dbReference>
<dbReference type="PROSITE" id="PS50173">
    <property type="entry name" value="UMUC"/>
    <property type="match status" value="1"/>
</dbReference>
<dbReference type="Pfam" id="PF11799">
    <property type="entry name" value="IMS_C"/>
    <property type="match status" value="1"/>
</dbReference>
<dbReference type="HAMAP" id="MF_01113">
    <property type="entry name" value="DNApol_IV"/>
    <property type="match status" value="1"/>
</dbReference>
<feature type="binding site" evidence="2">
    <location>
        <position position="104"/>
    </location>
    <ligand>
        <name>Mg(2+)</name>
        <dbReference type="ChEBI" id="CHEBI:18420"/>
    </ligand>
</feature>
<accession>A0A1G1W055</accession>
<evidence type="ECO:0000256" key="2">
    <source>
        <dbReference type="HAMAP-Rule" id="MF_01113"/>
    </source>
</evidence>
<dbReference type="Gene3D" id="3.30.70.270">
    <property type="match status" value="1"/>
</dbReference>
<comment type="function">
    <text evidence="2">Poorly processive, error-prone DNA polymerase involved in untargeted mutagenesis. Copies undamaged DNA at stalled replication forks, which arise in vivo from mismatched or misaligned primer ends. These misaligned primers can be extended by PolIV. Exhibits no 3'-5' exonuclease (proofreading) activity. May be involved in translesional synthesis, in conjunction with the beta clamp from PolIII.</text>
</comment>
<keyword evidence="2" id="KW-0235">DNA replication</keyword>
<evidence type="ECO:0000313" key="5">
    <source>
        <dbReference type="Proteomes" id="UP000176299"/>
    </source>
</evidence>
<dbReference type="AlphaFoldDB" id="A0A1G1W055"/>
<dbReference type="InterPro" id="IPR050116">
    <property type="entry name" value="DNA_polymerase-Y"/>
</dbReference>
<dbReference type="InterPro" id="IPR036775">
    <property type="entry name" value="DNA_pol_Y-fam_lit_finger_sf"/>
</dbReference>
<keyword evidence="2" id="KW-0808">Transferase</keyword>
<keyword evidence="2" id="KW-0479">Metal-binding</keyword>
<dbReference type="Gene3D" id="3.40.1170.60">
    <property type="match status" value="1"/>
</dbReference>
<keyword evidence="2" id="KW-0460">Magnesium</keyword>
<dbReference type="SUPFAM" id="SSF100879">
    <property type="entry name" value="Lesion bypass DNA polymerase (Y-family), little finger domain"/>
    <property type="match status" value="1"/>
</dbReference>
<dbReference type="GO" id="GO:0005829">
    <property type="term" value="C:cytosol"/>
    <property type="evidence" value="ECO:0007669"/>
    <property type="project" value="TreeGrafter"/>
</dbReference>
<dbReference type="InterPro" id="IPR022880">
    <property type="entry name" value="DNApol_IV"/>
</dbReference>
<feature type="site" description="Substrate discrimination" evidence="2">
    <location>
        <position position="9"/>
    </location>
</feature>
<dbReference type="SUPFAM" id="SSF56672">
    <property type="entry name" value="DNA/RNA polymerases"/>
    <property type="match status" value="1"/>
</dbReference>
<dbReference type="EC" id="2.7.7.7" evidence="2"/>
<dbReference type="STRING" id="1802591.A2113_02835"/>
<dbReference type="PANTHER" id="PTHR11076">
    <property type="entry name" value="DNA REPAIR POLYMERASE UMUC / TRANSFERASE FAMILY MEMBER"/>
    <property type="match status" value="1"/>
</dbReference>
<dbReference type="Gene3D" id="3.30.1490.100">
    <property type="entry name" value="DNA polymerase, Y-family, little finger domain"/>
    <property type="match status" value="1"/>
</dbReference>
<comment type="similarity">
    <text evidence="1 2">Belongs to the DNA polymerase type-Y family.</text>
</comment>
<comment type="cofactor">
    <cofactor evidence="2">
        <name>Mg(2+)</name>
        <dbReference type="ChEBI" id="CHEBI:18420"/>
    </cofactor>
    <text evidence="2">Binds 2 magnesium ions per subunit.</text>
</comment>
<proteinExistence type="inferred from homology"/>
<feature type="domain" description="UmuC" evidence="3">
    <location>
        <begin position="1"/>
        <end position="186"/>
    </location>
</feature>
<dbReference type="Proteomes" id="UP000176299">
    <property type="component" value="Unassembled WGS sequence"/>
</dbReference>
<keyword evidence="2" id="KW-0238">DNA-binding</keyword>
<evidence type="ECO:0000259" key="3">
    <source>
        <dbReference type="PROSITE" id="PS50173"/>
    </source>
</evidence>
<evidence type="ECO:0000256" key="1">
    <source>
        <dbReference type="ARBA" id="ARBA00010945"/>
    </source>
</evidence>
<dbReference type="InterPro" id="IPR043502">
    <property type="entry name" value="DNA/RNA_pol_sf"/>
</dbReference>
<dbReference type="InterPro" id="IPR043128">
    <property type="entry name" value="Rev_trsase/Diguanyl_cyclase"/>
</dbReference>
<dbReference type="Pfam" id="PF00817">
    <property type="entry name" value="IMS"/>
    <property type="match status" value="1"/>
</dbReference>
<name>A0A1G1W055_9BACT</name>
<dbReference type="GO" id="GO:0009432">
    <property type="term" value="P:SOS response"/>
    <property type="evidence" value="ECO:0007669"/>
    <property type="project" value="TreeGrafter"/>
</dbReference>
<keyword evidence="2" id="KW-0227">DNA damage</keyword>
<feature type="active site" evidence="2">
    <location>
        <position position="105"/>
    </location>
</feature>
<dbReference type="GO" id="GO:0003887">
    <property type="term" value="F:DNA-directed DNA polymerase activity"/>
    <property type="evidence" value="ECO:0007669"/>
    <property type="project" value="UniProtKB-UniRule"/>
</dbReference>
<keyword evidence="2" id="KW-0548">Nucleotidyltransferase</keyword>
<evidence type="ECO:0000313" key="4">
    <source>
        <dbReference type="EMBL" id="OGY21042.1"/>
    </source>
</evidence>
<dbReference type="EMBL" id="MHCN01000018">
    <property type="protein sequence ID" value="OGY21042.1"/>
    <property type="molecule type" value="Genomic_DNA"/>
</dbReference>
<reference evidence="4 5" key="1">
    <citation type="journal article" date="2016" name="Nat. Commun.">
        <title>Thousands of microbial genomes shed light on interconnected biogeochemical processes in an aquifer system.</title>
        <authorList>
            <person name="Anantharaman K."/>
            <person name="Brown C.T."/>
            <person name="Hug L.A."/>
            <person name="Sharon I."/>
            <person name="Castelle C.J."/>
            <person name="Probst A.J."/>
            <person name="Thomas B.C."/>
            <person name="Singh A."/>
            <person name="Wilkins M.J."/>
            <person name="Karaoz U."/>
            <person name="Brodie E.L."/>
            <person name="Williams K.H."/>
            <person name="Hubbard S.S."/>
            <person name="Banfield J.F."/>
        </authorList>
    </citation>
    <scope>NUCLEOTIDE SEQUENCE [LARGE SCALE GENOMIC DNA]</scope>
</reference>
<comment type="caution">
    <text evidence="4">The sequence shown here is derived from an EMBL/GenBank/DDBJ whole genome shotgun (WGS) entry which is preliminary data.</text>
</comment>
<dbReference type="PANTHER" id="PTHR11076:SF35">
    <property type="entry name" value="DNA REPAIR PROTEIN HOMOLOG YOBH"/>
    <property type="match status" value="1"/>
</dbReference>
<comment type="subcellular location">
    <subcellularLocation>
        <location evidence="2">Cytoplasm</location>
    </subcellularLocation>
</comment>
<dbReference type="GO" id="GO:0006281">
    <property type="term" value="P:DNA repair"/>
    <property type="evidence" value="ECO:0007669"/>
    <property type="project" value="UniProtKB-UniRule"/>
</dbReference>
<comment type="subunit">
    <text evidence="2">Monomer.</text>
</comment>
<organism evidence="4 5">
    <name type="scientific">Candidatus Woykebacteria bacterium GWA1_44_8</name>
    <dbReference type="NCBI Taxonomy" id="1802591"/>
    <lineage>
        <taxon>Bacteria</taxon>
        <taxon>Candidatus Woykeibacteriota</taxon>
    </lineage>
</organism>
<keyword evidence="2" id="KW-0515">Mutator protein</keyword>